<dbReference type="RefSeq" id="WP_264327869.1">
    <property type="nucleotide sequence ID" value="NZ_JADEXQ010000147.1"/>
</dbReference>
<gene>
    <name evidence="2" type="ORF">IQ266_25295</name>
</gene>
<feature type="domain" description="Aminoglycoside phosphotransferase" evidence="1">
    <location>
        <begin position="6"/>
        <end position="98"/>
    </location>
</feature>
<evidence type="ECO:0000313" key="2">
    <source>
        <dbReference type="EMBL" id="MBE9033057.1"/>
    </source>
</evidence>
<dbReference type="EMBL" id="JADEXQ010000147">
    <property type="protein sequence ID" value="MBE9033057.1"/>
    <property type="molecule type" value="Genomic_DNA"/>
</dbReference>
<dbReference type="SUPFAM" id="SSF56112">
    <property type="entry name" value="Protein kinase-like (PK-like)"/>
    <property type="match status" value="1"/>
</dbReference>
<keyword evidence="3" id="KW-1185">Reference proteome</keyword>
<sequence length="141" mass="16633">PKSETRFLRQLQRYWEVEVPALCHSSQPMQAVHGDANFSNVLNSHQGYRWIDWEDTCIAPIEWDLACFSNRAQVFGEETTAVQAALTGYGMQTIDDRWHQLRTFQLLLWNIMLSQTDKTSWQRVAHRLQWLHDRHPKLSPI</sequence>
<organism evidence="2 3">
    <name type="scientific">Romeriopsis navalis LEGE 11480</name>
    <dbReference type="NCBI Taxonomy" id="2777977"/>
    <lineage>
        <taxon>Bacteria</taxon>
        <taxon>Bacillati</taxon>
        <taxon>Cyanobacteriota</taxon>
        <taxon>Cyanophyceae</taxon>
        <taxon>Leptolyngbyales</taxon>
        <taxon>Leptolyngbyaceae</taxon>
        <taxon>Romeriopsis</taxon>
        <taxon>Romeriopsis navalis</taxon>
    </lineage>
</organism>
<dbReference type="AlphaFoldDB" id="A0A928VSQ7"/>
<dbReference type="InterPro" id="IPR011009">
    <property type="entry name" value="Kinase-like_dom_sf"/>
</dbReference>
<accession>A0A928VSQ7</accession>
<reference evidence="2" key="1">
    <citation type="submission" date="2020-10" db="EMBL/GenBank/DDBJ databases">
        <authorList>
            <person name="Castelo-Branco R."/>
            <person name="Eusebio N."/>
            <person name="Adriana R."/>
            <person name="Vieira A."/>
            <person name="Brugerolle De Fraissinette N."/>
            <person name="Rezende De Castro R."/>
            <person name="Schneider M.P."/>
            <person name="Vasconcelos V."/>
            <person name="Leao P.N."/>
        </authorList>
    </citation>
    <scope>NUCLEOTIDE SEQUENCE</scope>
    <source>
        <strain evidence="2">LEGE 11480</strain>
    </source>
</reference>
<evidence type="ECO:0000259" key="1">
    <source>
        <dbReference type="Pfam" id="PF01636"/>
    </source>
</evidence>
<dbReference type="Gene3D" id="1.10.510.10">
    <property type="entry name" value="Transferase(Phosphotransferase) domain 1"/>
    <property type="match status" value="1"/>
</dbReference>
<proteinExistence type="predicted"/>
<protein>
    <submittedName>
        <fullName evidence="2">Phosphotransferase</fullName>
    </submittedName>
</protein>
<evidence type="ECO:0000313" key="3">
    <source>
        <dbReference type="Proteomes" id="UP000625316"/>
    </source>
</evidence>
<dbReference type="Pfam" id="PF01636">
    <property type="entry name" value="APH"/>
    <property type="match status" value="1"/>
</dbReference>
<dbReference type="InterPro" id="IPR002575">
    <property type="entry name" value="Aminoglycoside_PTrfase"/>
</dbReference>
<dbReference type="Proteomes" id="UP000625316">
    <property type="component" value="Unassembled WGS sequence"/>
</dbReference>
<feature type="non-terminal residue" evidence="2">
    <location>
        <position position="1"/>
    </location>
</feature>
<name>A0A928VSQ7_9CYAN</name>
<comment type="caution">
    <text evidence="2">The sequence shown here is derived from an EMBL/GenBank/DDBJ whole genome shotgun (WGS) entry which is preliminary data.</text>
</comment>